<keyword evidence="5" id="KW-0028">Amino-acid biosynthesis</keyword>
<comment type="pathway">
    <text evidence="2">Amino-acid biosynthesis; L-cysteine biosynthesis; L-cysteine from L-serine: step 2/2.</text>
</comment>
<organism evidence="13">
    <name type="scientific">Chlorobium phaeobacteroides (strain BS1)</name>
    <dbReference type="NCBI Taxonomy" id="331678"/>
    <lineage>
        <taxon>Bacteria</taxon>
        <taxon>Pseudomonadati</taxon>
        <taxon>Chlorobiota</taxon>
        <taxon>Chlorobiia</taxon>
        <taxon>Chlorobiales</taxon>
        <taxon>Chlorobiaceae</taxon>
        <taxon>Chlorobium/Pelodictyon group</taxon>
        <taxon>Chlorobium</taxon>
    </lineage>
</organism>
<dbReference type="InterPro" id="IPR001926">
    <property type="entry name" value="TrpB-like_PALP"/>
</dbReference>
<evidence type="ECO:0000256" key="11">
    <source>
        <dbReference type="PIRSR" id="PIRSR605856-51"/>
    </source>
</evidence>
<feature type="binding site" evidence="10">
    <location>
        <begin position="178"/>
        <end position="182"/>
    </location>
    <ligand>
        <name>pyridoxal 5'-phosphate</name>
        <dbReference type="ChEBI" id="CHEBI:597326"/>
    </ligand>
</feature>
<evidence type="ECO:0000256" key="5">
    <source>
        <dbReference type="ARBA" id="ARBA00022605"/>
    </source>
</evidence>
<dbReference type="Pfam" id="PF00291">
    <property type="entry name" value="PALP"/>
    <property type="match status" value="1"/>
</dbReference>
<comment type="catalytic activity">
    <reaction evidence="9">
        <text>O-acetyl-L-serine + hydrogen sulfide = L-cysteine + acetate</text>
        <dbReference type="Rhea" id="RHEA:14829"/>
        <dbReference type="ChEBI" id="CHEBI:29919"/>
        <dbReference type="ChEBI" id="CHEBI:30089"/>
        <dbReference type="ChEBI" id="CHEBI:35235"/>
        <dbReference type="ChEBI" id="CHEBI:58340"/>
        <dbReference type="EC" id="2.5.1.47"/>
    </reaction>
</comment>
<evidence type="ECO:0000256" key="2">
    <source>
        <dbReference type="ARBA" id="ARBA00004962"/>
    </source>
</evidence>
<dbReference type="InterPro" id="IPR005859">
    <property type="entry name" value="CysK"/>
</dbReference>
<proteinExistence type="inferred from homology"/>
<keyword evidence="8" id="KW-0198">Cysteine biosynthesis</keyword>
<dbReference type="EC" id="2.5.1.47" evidence="4"/>
<evidence type="ECO:0000259" key="12">
    <source>
        <dbReference type="Pfam" id="PF00291"/>
    </source>
</evidence>
<dbReference type="InterPro" id="IPR036052">
    <property type="entry name" value="TrpB-like_PALP_sf"/>
</dbReference>
<feature type="binding site" evidence="10">
    <location>
        <position position="74"/>
    </location>
    <ligand>
        <name>pyridoxal 5'-phosphate</name>
        <dbReference type="ChEBI" id="CHEBI:597326"/>
    </ligand>
</feature>
<accession>B3ENP9</accession>
<protein>
    <recommendedName>
        <fullName evidence="4">cysteine synthase</fullName>
        <ecNumber evidence="4">2.5.1.47</ecNumber>
    </recommendedName>
</protein>
<evidence type="ECO:0000313" key="13">
    <source>
        <dbReference type="EMBL" id="ACE05138.1"/>
    </source>
</evidence>
<dbReference type="HOGENOM" id="CLU_021018_1_0_10"/>
<dbReference type="PANTHER" id="PTHR10314">
    <property type="entry name" value="CYSTATHIONINE BETA-SYNTHASE"/>
    <property type="match status" value="1"/>
</dbReference>
<dbReference type="KEGG" id="cpb:Cphamn1_2233"/>
<dbReference type="CDD" id="cd01561">
    <property type="entry name" value="CBS_like"/>
    <property type="match status" value="1"/>
</dbReference>
<dbReference type="GO" id="GO:0006535">
    <property type="term" value="P:cysteine biosynthetic process from serine"/>
    <property type="evidence" value="ECO:0007669"/>
    <property type="project" value="InterPro"/>
</dbReference>
<evidence type="ECO:0000256" key="8">
    <source>
        <dbReference type="ARBA" id="ARBA00023192"/>
    </source>
</evidence>
<feature type="binding site" evidence="10">
    <location>
        <position position="266"/>
    </location>
    <ligand>
        <name>pyridoxal 5'-phosphate</name>
        <dbReference type="ChEBI" id="CHEBI:597326"/>
    </ligand>
</feature>
<reference evidence="13" key="1">
    <citation type="submission" date="2008-06" db="EMBL/GenBank/DDBJ databases">
        <title>Complete sequence of Chlorobium phaeobacteroides BS1.</title>
        <authorList>
            <consortium name="US DOE Joint Genome Institute"/>
            <person name="Lucas S."/>
            <person name="Copeland A."/>
            <person name="Lapidus A."/>
            <person name="Glavina del Rio T."/>
            <person name="Dalin E."/>
            <person name="Tice H."/>
            <person name="Bruce D."/>
            <person name="Goodwin L."/>
            <person name="Pitluck S."/>
            <person name="Schmutz J."/>
            <person name="Larimer F."/>
            <person name="Land M."/>
            <person name="Hauser L."/>
            <person name="Kyrpides N."/>
            <person name="Ovchinnikova G."/>
            <person name="Li T."/>
            <person name="Liu Z."/>
            <person name="Zhao F."/>
            <person name="Overmann J."/>
            <person name="Bryant D.A."/>
            <person name="Richardson P."/>
        </authorList>
    </citation>
    <scope>NUCLEOTIDE SEQUENCE [LARGE SCALE GENOMIC DNA]</scope>
    <source>
        <strain evidence="13">BS1</strain>
    </source>
</reference>
<evidence type="ECO:0000256" key="10">
    <source>
        <dbReference type="PIRSR" id="PIRSR605856-50"/>
    </source>
</evidence>
<dbReference type="EMBL" id="CP001101">
    <property type="protein sequence ID" value="ACE05138.1"/>
    <property type="molecule type" value="Genomic_DNA"/>
</dbReference>
<dbReference type="GO" id="GO:0004124">
    <property type="term" value="F:cysteine synthase activity"/>
    <property type="evidence" value="ECO:0007669"/>
    <property type="project" value="UniProtKB-EC"/>
</dbReference>
<dbReference type="SUPFAM" id="SSF53686">
    <property type="entry name" value="Tryptophan synthase beta subunit-like PLP-dependent enzymes"/>
    <property type="match status" value="1"/>
</dbReference>
<dbReference type="AlphaFoldDB" id="B3ENP9"/>
<feature type="domain" description="Tryptophan synthase beta chain-like PALP" evidence="12">
    <location>
        <begin position="7"/>
        <end position="294"/>
    </location>
</feature>
<dbReference type="GO" id="GO:0005737">
    <property type="term" value="C:cytoplasm"/>
    <property type="evidence" value="ECO:0007669"/>
    <property type="project" value="UniProtKB-ARBA"/>
</dbReference>
<dbReference type="NCBIfam" id="TIGR01136">
    <property type="entry name" value="cysKM"/>
    <property type="match status" value="1"/>
</dbReference>
<evidence type="ECO:0000256" key="9">
    <source>
        <dbReference type="ARBA" id="ARBA00047931"/>
    </source>
</evidence>
<comment type="similarity">
    <text evidence="3">Belongs to the cysteine synthase/cystathionine beta-synthase family.</text>
</comment>
<evidence type="ECO:0000256" key="3">
    <source>
        <dbReference type="ARBA" id="ARBA00007103"/>
    </source>
</evidence>
<dbReference type="FunFam" id="3.40.50.1100:FF:000067">
    <property type="entry name" value="Cysteine synthase"/>
    <property type="match status" value="1"/>
</dbReference>
<name>B3ENP9_CHLPB</name>
<evidence type="ECO:0000256" key="4">
    <source>
        <dbReference type="ARBA" id="ARBA00012681"/>
    </source>
</evidence>
<dbReference type="STRING" id="331678.Cphamn1_2233"/>
<evidence type="ECO:0000256" key="7">
    <source>
        <dbReference type="ARBA" id="ARBA00022898"/>
    </source>
</evidence>
<dbReference type="Gene3D" id="3.40.50.1100">
    <property type="match status" value="2"/>
</dbReference>
<sequence>MKVYDTITQTTGGTPLVAIQRLNDSGGGEIIAKLESFNPLSSVKDRIGVAMIEEAESKGMITADTTIIEPTSGNTGIALAFACAAKGYKLILTMPDTMSIERRRLLKIFGAELVLTDGASGMKGAIEEAGRLVESMPHGVMLQQFSNPANPEVHRRTTAEEVWEDTDGTVDVFVAGVGTGGTVTGVGEVLKKRKPGVKVIAVEPEDSAVISGGQPGPHKIQGIGAGFIPGNLNREVIDEIVLVKNEDAGAVSRQLARVEGILCGISSGAAMWAALQVARRADMQGKKIVVLLPDTGERYLSTWLFADE</sequence>
<dbReference type="NCBIfam" id="TIGR01139">
    <property type="entry name" value="cysK"/>
    <property type="match status" value="1"/>
</dbReference>
<comment type="cofactor">
    <cofactor evidence="1 10">
        <name>pyridoxal 5'-phosphate</name>
        <dbReference type="ChEBI" id="CHEBI:597326"/>
    </cofactor>
</comment>
<dbReference type="InterPro" id="IPR005856">
    <property type="entry name" value="Cys_synth"/>
</dbReference>
<keyword evidence="7 10" id="KW-0663">Pyridoxal phosphate</keyword>
<gene>
    <name evidence="13" type="ordered locus">Cphamn1_2233</name>
</gene>
<keyword evidence="6" id="KW-0808">Transferase</keyword>
<evidence type="ECO:0000256" key="1">
    <source>
        <dbReference type="ARBA" id="ARBA00001933"/>
    </source>
</evidence>
<dbReference type="OrthoDB" id="9808024at2"/>
<dbReference type="eggNOG" id="COG0031">
    <property type="taxonomic scope" value="Bacteria"/>
</dbReference>
<evidence type="ECO:0000256" key="6">
    <source>
        <dbReference type="ARBA" id="ARBA00022679"/>
    </source>
</evidence>
<feature type="modified residue" description="N6-(pyridoxal phosphate)lysine" evidence="11">
    <location>
        <position position="44"/>
    </location>
</feature>
<dbReference type="InterPro" id="IPR050214">
    <property type="entry name" value="Cys_Synth/Cystath_Beta-Synth"/>
</dbReference>